<keyword evidence="3 6" id="KW-0479">Metal-binding</keyword>
<dbReference type="RefSeq" id="WP_179281836.1">
    <property type="nucleotide sequence ID" value="NZ_FZOD01000001.1"/>
</dbReference>
<dbReference type="InterPro" id="IPR020843">
    <property type="entry name" value="ER"/>
</dbReference>
<feature type="domain" description="Enoyl reductase (ER)" evidence="7">
    <location>
        <begin position="10"/>
        <end position="362"/>
    </location>
</feature>
<evidence type="ECO:0000256" key="5">
    <source>
        <dbReference type="ARBA" id="ARBA00023002"/>
    </source>
</evidence>
<evidence type="ECO:0000259" key="7">
    <source>
        <dbReference type="SMART" id="SM00829"/>
    </source>
</evidence>
<reference evidence="8 9" key="1">
    <citation type="submission" date="2017-06" db="EMBL/GenBank/DDBJ databases">
        <authorList>
            <person name="Kim H.J."/>
            <person name="Triplett B.A."/>
        </authorList>
    </citation>
    <scope>NUCLEOTIDE SEQUENCE [LARGE SCALE GENOMIC DNA]</scope>
    <source>
        <strain evidence="8 9">CGMCC 4.2132</strain>
    </source>
</reference>
<comment type="similarity">
    <text evidence="2 6">Belongs to the zinc-containing alcohol dehydrogenase family.</text>
</comment>
<dbReference type="Pfam" id="PF08240">
    <property type="entry name" value="ADH_N"/>
    <property type="match status" value="1"/>
</dbReference>
<gene>
    <name evidence="8" type="ORF">SAMN05216276_1001375</name>
</gene>
<organism evidence="8 9">
    <name type="scientific">Streptosporangium subroseum</name>
    <dbReference type="NCBI Taxonomy" id="106412"/>
    <lineage>
        <taxon>Bacteria</taxon>
        <taxon>Bacillati</taxon>
        <taxon>Actinomycetota</taxon>
        <taxon>Actinomycetes</taxon>
        <taxon>Streptosporangiales</taxon>
        <taxon>Streptosporangiaceae</taxon>
        <taxon>Streptosporangium</taxon>
    </lineage>
</organism>
<sequence length="368" mass="38447">MRAALLKRFGTPLVVSDVELDEPHAEEVLVRVEAAGVCHSDQHYLTGDLRCPLPVVPGHEGAGVVEAVGPGVTRFSPGDRVGLMWRPRCGQCRYCLVGRPALCEAAGIQASSGGLLDGTTRLHSGGERVHHLLGVSCFAEYCVVSERALVPVPAEVPAEIAAIAGCAVVTGVGAVLNVVGRCAGDGIVIFGAGGVGLSSVLGAVLEGANPIVVVDVVPERLEMAMKLGATHTVDASREDVAEALREIRPGGMEWAIEAIGRPATLETAIDVLRPGGTLVAVGLGAVGTTFDVPLNMLVQREKRVVGSLYGSANPLIDLPRLFDLYLAGRLPLDALIGRRYPLDHINEAFADLTHGSVGRGIVLPWESQ</sequence>
<keyword evidence="5" id="KW-0560">Oxidoreductase</keyword>
<keyword evidence="9" id="KW-1185">Reference proteome</keyword>
<dbReference type="SMART" id="SM00829">
    <property type="entry name" value="PKS_ER"/>
    <property type="match status" value="1"/>
</dbReference>
<dbReference type="SUPFAM" id="SSF51735">
    <property type="entry name" value="NAD(P)-binding Rossmann-fold domains"/>
    <property type="match status" value="1"/>
</dbReference>
<protein>
    <submittedName>
        <fullName evidence="8">S-(Hydroxymethyl)glutathione dehydrogenase / alcohol dehydrogenase</fullName>
    </submittedName>
</protein>
<dbReference type="Proteomes" id="UP000198282">
    <property type="component" value="Unassembled WGS sequence"/>
</dbReference>
<dbReference type="EMBL" id="FZOD01000001">
    <property type="protein sequence ID" value="SNR94506.1"/>
    <property type="molecule type" value="Genomic_DNA"/>
</dbReference>
<dbReference type="Gene3D" id="3.40.50.720">
    <property type="entry name" value="NAD(P)-binding Rossmann-like Domain"/>
    <property type="match status" value="1"/>
</dbReference>
<dbReference type="Gene3D" id="3.90.180.10">
    <property type="entry name" value="Medium-chain alcohol dehydrogenases, catalytic domain"/>
    <property type="match status" value="1"/>
</dbReference>
<dbReference type="InterPro" id="IPR013154">
    <property type="entry name" value="ADH-like_N"/>
</dbReference>
<dbReference type="Pfam" id="PF00107">
    <property type="entry name" value="ADH_zinc_N"/>
    <property type="match status" value="1"/>
</dbReference>
<dbReference type="AlphaFoldDB" id="A0A239AFQ2"/>
<evidence type="ECO:0000256" key="6">
    <source>
        <dbReference type="RuleBase" id="RU361277"/>
    </source>
</evidence>
<keyword evidence="4 6" id="KW-0862">Zinc</keyword>
<dbReference type="InterPro" id="IPR002328">
    <property type="entry name" value="ADH_Zn_CS"/>
</dbReference>
<evidence type="ECO:0000256" key="4">
    <source>
        <dbReference type="ARBA" id="ARBA00022833"/>
    </source>
</evidence>
<dbReference type="GO" id="GO:0016491">
    <property type="term" value="F:oxidoreductase activity"/>
    <property type="evidence" value="ECO:0007669"/>
    <property type="project" value="UniProtKB-KW"/>
</dbReference>
<evidence type="ECO:0000256" key="1">
    <source>
        <dbReference type="ARBA" id="ARBA00001947"/>
    </source>
</evidence>
<accession>A0A239AFQ2</accession>
<evidence type="ECO:0000313" key="9">
    <source>
        <dbReference type="Proteomes" id="UP000198282"/>
    </source>
</evidence>
<evidence type="ECO:0000313" key="8">
    <source>
        <dbReference type="EMBL" id="SNR94506.1"/>
    </source>
</evidence>
<dbReference type="InterPro" id="IPR013149">
    <property type="entry name" value="ADH-like_C"/>
</dbReference>
<dbReference type="CDD" id="cd08279">
    <property type="entry name" value="Zn_ADH_class_III"/>
    <property type="match status" value="1"/>
</dbReference>
<dbReference type="InterPro" id="IPR036291">
    <property type="entry name" value="NAD(P)-bd_dom_sf"/>
</dbReference>
<comment type="cofactor">
    <cofactor evidence="1 6">
        <name>Zn(2+)</name>
        <dbReference type="ChEBI" id="CHEBI:29105"/>
    </cofactor>
</comment>
<evidence type="ECO:0000256" key="2">
    <source>
        <dbReference type="ARBA" id="ARBA00008072"/>
    </source>
</evidence>
<evidence type="ECO:0000256" key="3">
    <source>
        <dbReference type="ARBA" id="ARBA00022723"/>
    </source>
</evidence>
<dbReference type="PANTHER" id="PTHR43350">
    <property type="entry name" value="NAD-DEPENDENT ALCOHOL DEHYDROGENASE"/>
    <property type="match status" value="1"/>
</dbReference>
<name>A0A239AFQ2_9ACTN</name>
<proteinExistence type="inferred from homology"/>
<dbReference type="SUPFAM" id="SSF50129">
    <property type="entry name" value="GroES-like"/>
    <property type="match status" value="1"/>
</dbReference>
<dbReference type="PROSITE" id="PS00059">
    <property type="entry name" value="ADH_ZINC"/>
    <property type="match status" value="1"/>
</dbReference>
<dbReference type="GO" id="GO:0008270">
    <property type="term" value="F:zinc ion binding"/>
    <property type="evidence" value="ECO:0007669"/>
    <property type="project" value="InterPro"/>
</dbReference>
<dbReference type="InterPro" id="IPR011032">
    <property type="entry name" value="GroES-like_sf"/>
</dbReference>
<dbReference type="PANTHER" id="PTHR43350:SF21">
    <property type="entry name" value="S-NITROSOMYCOTHIOL REDUCTASE MSCR"/>
    <property type="match status" value="1"/>
</dbReference>